<reference evidence="10 11" key="1">
    <citation type="submission" date="2015-11" db="EMBL/GenBank/DDBJ databases">
        <authorList>
            <person name="Lin W."/>
        </authorList>
    </citation>
    <scope>NUCLEOTIDE SEQUENCE [LARGE SCALE GENOMIC DNA]</scope>
    <source>
        <strain evidence="10 11">HCH-1</strain>
    </source>
</reference>
<dbReference type="InterPro" id="IPR008271">
    <property type="entry name" value="Ser/Thr_kinase_AS"/>
</dbReference>
<feature type="binding site" evidence="7">
    <location>
        <position position="40"/>
    </location>
    <ligand>
        <name>ATP</name>
        <dbReference type="ChEBI" id="CHEBI:30616"/>
    </ligand>
</feature>
<evidence type="ECO:0000313" key="11">
    <source>
        <dbReference type="Proteomes" id="UP000060487"/>
    </source>
</evidence>
<dbReference type="GO" id="GO:0004674">
    <property type="term" value="F:protein serine/threonine kinase activity"/>
    <property type="evidence" value="ECO:0007669"/>
    <property type="project" value="UniProtKB-KW"/>
</dbReference>
<evidence type="ECO:0000313" key="10">
    <source>
        <dbReference type="EMBL" id="KWT82643.1"/>
    </source>
</evidence>
<keyword evidence="10" id="KW-0723">Serine/threonine-protein kinase</keyword>
<dbReference type="PROSITE" id="PS50011">
    <property type="entry name" value="PROTEIN_KINASE_DOM"/>
    <property type="match status" value="1"/>
</dbReference>
<proteinExistence type="predicted"/>
<dbReference type="InterPro" id="IPR017441">
    <property type="entry name" value="Protein_kinase_ATP_BS"/>
</dbReference>
<dbReference type="InterPro" id="IPR000595">
    <property type="entry name" value="cNMP-bd_dom"/>
</dbReference>
<evidence type="ECO:0000256" key="3">
    <source>
        <dbReference type="ARBA" id="ARBA00022741"/>
    </source>
</evidence>
<evidence type="ECO:0000256" key="1">
    <source>
        <dbReference type="ARBA" id="ARBA00022535"/>
    </source>
</evidence>
<dbReference type="SMART" id="SM00220">
    <property type="entry name" value="S_TKc"/>
    <property type="match status" value="1"/>
</dbReference>
<dbReference type="InterPro" id="IPR014710">
    <property type="entry name" value="RmlC-like_jellyroll"/>
</dbReference>
<dbReference type="EMBL" id="LNQR01000085">
    <property type="protein sequence ID" value="KWT82643.1"/>
    <property type="molecule type" value="Genomic_DNA"/>
</dbReference>
<evidence type="ECO:0000259" key="9">
    <source>
        <dbReference type="PROSITE" id="PS50042"/>
    </source>
</evidence>
<keyword evidence="6" id="KW-0142">cGMP-binding</keyword>
<feature type="domain" description="Cyclic nucleotide-binding" evidence="9">
    <location>
        <begin position="308"/>
        <end position="410"/>
    </location>
</feature>
<dbReference type="PANTHER" id="PTHR43289:SF6">
    <property type="entry name" value="SERINE_THREONINE-PROTEIN KINASE NEKL-3"/>
    <property type="match status" value="1"/>
</dbReference>
<dbReference type="PANTHER" id="PTHR43289">
    <property type="entry name" value="MITOGEN-ACTIVATED PROTEIN KINASE KINASE KINASE 20-RELATED"/>
    <property type="match status" value="1"/>
</dbReference>
<comment type="caution">
    <text evidence="10">The sequence shown here is derived from an EMBL/GenBank/DDBJ whole genome shotgun (WGS) entry which is preliminary data.</text>
</comment>
<dbReference type="Gene3D" id="1.10.510.10">
    <property type="entry name" value="Transferase(Phosphotransferase) domain 1"/>
    <property type="match status" value="1"/>
</dbReference>
<feature type="domain" description="Protein kinase" evidence="8">
    <location>
        <begin position="11"/>
        <end position="275"/>
    </location>
</feature>
<evidence type="ECO:0000256" key="2">
    <source>
        <dbReference type="ARBA" id="ARBA00022679"/>
    </source>
</evidence>
<dbReference type="CDD" id="cd00038">
    <property type="entry name" value="CAP_ED"/>
    <property type="match status" value="1"/>
</dbReference>
<sequence>MAEIANKIGRYEIVERLGEGAMGVVYKAHDTIIDRTVAIKTVKMTNTHNPAAHSLIKQFCNEAKIAGRLSHPNIAVIHDVGEQDSSFYLVFEYVKGVTLKDLILRQEKIPINDKIALIILLARTLHYAHQHGVIHRDIKPANVMVLDDLQIKVMDFGIAVLDTQASKLDDTMGIFTGTPYYMSPEMVREEKIDKLTDVFSLGVLSYEFLTGVKPFMGVNFKELFECIETKEPEPPQSIAPSINETVSHYIMKTLEKDKQKRYQSAGEFADALEFYMEARNKTKTVIVSQSPDFNKLGLIKMLQDRYLFFSDFTEEEMLTLFSLSGKKIFRKGSTIFKEASVDDKMYIIIAGQVKLIKRSQYNGKVTLLKELKSGDCFGELGFLNNSPRYAAAIPETDTVCILISDTVLRKSEPYICLKLYKNLSVMLSERIRQSDERICRLTLEIEALKATTVPPIK</sequence>
<evidence type="ECO:0000256" key="5">
    <source>
        <dbReference type="ARBA" id="ARBA00022840"/>
    </source>
</evidence>
<dbReference type="InterPro" id="IPR018490">
    <property type="entry name" value="cNMP-bd_dom_sf"/>
</dbReference>
<keyword evidence="11" id="KW-1185">Reference proteome</keyword>
<keyword evidence="2 10" id="KW-0808">Transferase</keyword>
<dbReference type="InterPro" id="IPR011009">
    <property type="entry name" value="Kinase-like_dom_sf"/>
</dbReference>
<dbReference type="SUPFAM" id="SSF51206">
    <property type="entry name" value="cAMP-binding domain-like"/>
    <property type="match status" value="1"/>
</dbReference>
<accession>A0ABR5SD25</accession>
<keyword evidence="4 10" id="KW-0418">Kinase</keyword>
<dbReference type="SMART" id="SM00100">
    <property type="entry name" value="cNMP"/>
    <property type="match status" value="1"/>
</dbReference>
<keyword evidence="5 7" id="KW-0067">ATP-binding</keyword>
<organism evidence="10 11">
    <name type="scientific">Candidatus Magnetominusculus xianensis</name>
    <dbReference type="NCBI Taxonomy" id="1748249"/>
    <lineage>
        <taxon>Bacteria</taxon>
        <taxon>Pseudomonadati</taxon>
        <taxon>Nitrospirota</taxon>
        <taxon>Nitrospiria</taxon>
        <taxon>Nitrospirales</taxon>
        <taxon>Nitrospiraceae</taxon>
        <taxon>Candidatus Magnetominusculus</taxon>
    </lineage>
</organism>
<dbReference type="InterPro" id="IPR000719">
    <property type="entry name" value="Prot_kinase_dom"/>
</dbReference>
<evidence type="ECO:0000256" key="4">
    <source>
        <dbReference type="ARBA" id="ARBA00022777"/>
    </source>
</evidence>
<dbReference type="RefSeq" id="WP_085053037.1">
    <property type="nucleotide sequence ID" value="NZ_LNQR01000085.1"/>
</dbReference>
<evidence type="ECO:0000256" key="7">
    <source>
        <dbReference type="PROSITE-ProRule" id="PRU10141"/>
    </source>
</evidence>
<dbReference type="Pfam" id="PF00027">
    <property type="entry name" value="cNMP_binding"/>
    <property type="match status" value="1"/>
</dbReference>
<dbReference type="PROSITE" id="PS00107">
    <property type="entry name" value="PROTEIN_KINASE_ATP"/>
    <property type="match status" value="1"/>
</dbReference>
<dbReference type="EC" id="2.7.11.1" evidence="10"/>
<keyword evidence="3 7" id="KW-0547">Nucleotide-binding</keyword>
<gene>
    <name evidence="10" type="ORF">ASN18_2435</name>
</gene>
<evidence type="ECO:0000259" key="8">
    <source>
        <dbReference type="PROSITE" id="PS50011"/>
    </source>
</evidence>
<dbReference type="Gene3D" id="3.30.200.20">
    <property type="entry name" value="Phosphorylase Kinase, domain 1"/>
    <property type="match status" value="1"/>
</dbReference>
<dbReference type="SUPFAM" id="SSF56112">
    <property type="entry name" value="Protein kinase-like (PK-like)"/>
    <property type="match status" value="1"/>
</dbReference>
<dbReference type="Pfam" id="PF00069">
    <property type="entry name" value="Pkinase"/>
    <property type="match status" value="1"/>
</dbReference>
<evidence type="ECO:0000256" key="6">
    <source>
        <dbReference type="ARBA" id="ARBA00022992"/>
    </source>
</evidence>
<name>A0ABR5SD25_9BACT</name>
<keyword evidence="1" id="KW-0140">cGMP</keyword>
<dbReference type="PROSITE" id="PS00108">
    <property type="entry name" value="PROTEIN_KINASE_ST"/>
    <property type="match status" value="1"/>
</dbReference>
<dbReference type="Gene3D" id="2.60.120.10">
    <property type="entry name" value="Jelly Rolls"/>
    <property type="match status" value="1"/>
</dbReference>
<dbReference type="PROSITE" id="PS50042">
    <property type="entry name" value="CNMP_BINDING_3"/>
    <property type="match status" value="1"/>
</dbReference>
<protein>
    <submittedName>
        <fullName evidence="10">Serine/threonine protein kinase</fullName>
        <ecNumber evidence="10">2.7.11.1</ecNumber>
    </submittedName>
</protein>
<dbReference type="Proteomes" id="UP000060487">
    <property type="component" value="Unassembled WGS sequence"/>
</dbReference>
<dbReference type="CDD" id="cd14014">
    <property type="entry name" value="STKc_PknB_like"/>
    <property type="match status" value="1"/>
</dbReference>